<dbReference type="PATRIC" id="fig|43658.5.peg.2888"/>
<dbReference type="Proteomes" id="UP000033452">
    <property type="component" value="Unassembled WGS sequence"/>
</dbReference>
<evidence type="ECO:0000313" key="2">
    <source>
        <dbReference type="Proteomes" id="UP000033452"/>
    </source>
</evidence>
<comment type="caution">
    <text evidence="1">The sequence shown here is derived from an EMBL/GenBank/DDBJ whole genome shotgun (WGS) entry which is preliminary data.</text>
</comment>
<gene>
    <name evidence="1" type="ORF">TW77_13700</name>
</gene>
<organism evidence="1 2">
    <name type="scientific">Pseudoalteromonas rubra</name>
    <dbReference type="NCBI Taxonomy" id="43658"/>
    <lineage>
        <taxon>Bacteria</taxon>
        <taxon>Pseudomonadati</taxon>
        <taxon>Pseudomonadota</taxon>
        <taxon>Gammaproteobacteria</taxon>
        <taxon>Alteromonadales</taxon>
        <taxon>Pseudoalteromonadaceae</taxon>
        <taxon>Pseudoalteromonas</taxon>
    </lineage>
</organism>
<sequence>MSETKTKVEENQQKLVDGLVRAAVGTYTGVRSKNTMLPILEGAQAYSKALPKNRLRYGFGMGGAVLFSFLFSSIFDNEVTESEKLSEALNKLDDLHFAMLKNQQKLVQLIANYHTYQEVLRFNDLMRGIHSISRDLYKFNNLEDKSQTACQDLLNKIEIARNLGVVSNLLYPLVEKKNYTKDLMHEVIEPLIECHGTITRHEEFAMNLFFLQFFTNLGAFIRIGRVLYENMQSVIHSDMKCRERNLLIRQYLDDTLDYMGSTNTIYDLKYRDSLILPSVVYDELRYADKGIQALTEKTSLRIQQVCEANINQNIRDYVATHINFGKMKSNGKHLYEFQAQLEQNYPSYAFFSVITPSTKGTRSFDIGSDKFDSILFFKKKLSGDERNIQVFFIHRRHLNSATQEFVKQRLEYKEPEKHKHVEPKNKYTRKGDKKLDAAVKKSRNYSEALSLYWHYSSSNLMLKTYDPKTCSSVVTCARGEGETGAIWGKSIYFYMSDDFMFEPISTTETGMYGNVGLALHFFPKYK</sequence>
<evidence type="ECO:0000313" key="1">
    <source>
        <dbReference type="EMBL" id="KJZ07918.1"/>
    </source>
</evidence>
<protein>
    <submittedName>
        <fullName evidence="1">Uncharacterized protein</fullName>
    </submittedName>
</protein>
<reference evidence="1 2" key="1">
    <citation type="journal article" date="2015" name="BMC Genomics">
        <title>Genome mining reveals unlocked bioactive potential of marine Gram-negative bacteria.</title>
        <authorList>
            <person name="Machado H."/>
            <person name="Sonnenschein E.C."/>
            <person name="Melchiorsen J."/>
            <person name="Gram L."/>
        </authorList>
    </citation>
    <scope>NUCLEOTIDE SEQUENCE [LARGE SCALE GENOMIC DNA]</scope>
    <source>
        <strain evidence="1 2">S2471</strain>
    </source>
</reference>
<dbReference type="AlphaFoldDB" id="A0A0F4QJP9"/>
<keyword evidence="2" id="KW-1185">Reference proteome</keyword>
<dbReference type="EMBL" id="JXYA01000031">
    <property type="protein sequence ID" value="KJZ07918.1"/>
    <property type="molecule type" value="Genomic_DNA"/>
</dbReference>
<accession>A0A0F4QJP9</accession>
<name>A0A0F4QJP9_9GAMM</name>
<proteinExistence type="predicted"/>
<dbReference type="OrthoDB" id="9869381at2"/>
<dbReference type="RefSeq" id="WP_046005550.1">
    <property type="nucleotide sequence ID" value="NZ_JXYA01000031.1"/>
</dbReference>